<comment type="similarity">
    <text evidence="1">Belongs to the MlaA family.</text>
</comment>
<accession>A0ABT7QNP9</accession>
<keyword evidence="5" id="KW-1185">Reference proteome</keyword>
<dbReference type="PANTHER" id="PTHR30035:SF3">
    <property type="entry name" value="INTERMEMBRANE PHOSPHOLIPID TRANSPORT SYSTEM LIPOPROTEIN MLAA"/>
    <property type="match status" value="1"/>
</dbReference>
<evidence type="ECO:0000256" key="2">
    <source>
        <dbReference type="ARBA" id="ARBA00022729"/>
    </source>
</evidence>
<sequence>MKLLYFFFAITLFIFQGCATNDAAAHLNSPQVDTQITSSEKFSESITDDQEPETQIEEFEEEFSFEETKSVSDPFSGYNSAMTSFNDLFITYLLNPVSEGYAAVLPEPFRIGISNAFDNIQFPVRFANNLLQLKFKNSSDELQRFLVNSTIGLGGLMDPAKEYMHIPAHKEDFGQTLGHYGVGSGFHIVLPFIGPSNIRDVVGLTADAYASPLVYTEGLEEYKIPDHPDHSIAILSGEMINKTSLHLGEYESLKEDAIQFYQFLRDTYEQKRDSDIAE</sequence>
<proteinExistence type="inferred from homology"/>
<evidence type="ECO:0000256" key="3">
    <source>
        <dbReference type="SAM" id="SignalP"/>
    </source>
</evidence>
<dbReference type="RefSeq" id="WP_289400906.1">
    <property type="nucleotide sequence ID" value="NZ_JAQIBC010000001.1"/>
</dbReference>
<reference evidence="4" key="1">
    <citation type="submission" date="2023-01" db="EMBL/GenBank/DDBJ databases">
        <title>Sulfurovum sp. XTW-4 genome assembly.</title>
        <authorList>
            <person name="Wang J."/>
        </authorList>
    </citation>
    <scope>NUCLEOTIDE SEQUENCE</scope>
    <source>
        <strain evidence="4">XTW-4</strain>
    </source>
</reference>
<evidence type="ECO:0000313" key="4">
    <source>
        <dbReference type="EMBL" id="MDM5262697.1"/>
    </source>
</evidence>
<dbReference type="PANTHER" id="PTHR30035">
    <property type="entry name" value="LIPOPROTEIN VACJ-RELATED"/>
    <property type="match status" value="1"/>
</dbReference>
<dbReference type="Proteomes" id="UP001169066">
    <property type="component" value="Unassembled WGS sequence"/>
</dbReference>
<name>A0ABT7QNP9_9BACT</name>
<evidence type="ECO:0000256" key="1">
    <source>
        <dbReference type="ARBA" id="ARBA00010634"/>
    </source>
</evidence>
<keyword evidence="2 3" id="KW-0732">Signal</keyword>
<protein>
    <submittedName>
        <fullName evidence="4">VacJ family lipoprotein</fullName>
    </submittedName>
</protein>
<dbReference type="InterPro" id="IPR007428">
    <property type="entry name" value="MlaA"/>
</dbReference>
<feature type="chain" id="PRO_5045918809" evidence="3">
    <location>
        <begin position="20"/>
        <end position="278"/>
    </location>
</feature>
<evidence type="ECO:0000313" key="5">
    <source>
        <dbReference type="Proteomes" id="UP001169066"/>
    </source>
</evidence>
<dbReference type="EMBL" id="JAQIBC010000001">
    <property type="protein sequence ID" value="MDM5262697.1"/>
    <property type="molecule type" value="Genomic_DNA"/>
</dbReference>
<feature type="signal peptide" evidence="3">
    <location>
        <begin position="1"/>
        <end position="19"/>
    </location>
</feature>
<comment type="caution">
    <text evidence="4">The sequence shown here is derived from an EMBL/GenBank/DDBJ whole genome shotgun (WGS) entry which is preliminary data.</text>
</comment>
<gene>
    <name evidence="4" type="ORF">PF327_00585</name>
</gene>
<organism evidence="4 5">
    <name type="scientific">Sulfurovum xiamenensis</name>
    <dbReference type="NCBI Taxonomy" id="3019066"/>
    <lineage>
        <taxon>Bacteria</taxon>
        <taxon>Pseudomonadati</taxon>
        <taxon>Campylobacterota</taxon>
        <taxon>Epsilonproteobacteria</taxon>
        <taxon>Campylobacterales</taxon>
        <taxon>Sulfurovaceae</taxon>
        <taxon>Sulfurovum</taxon>
    </lineage>
</organism>
<dbReference type="PRINTS" id="PR01805">
    <property type="entry name" value="VACJLIPOPROT"/>
</dbReference>
<dbReference type="Pfam" id="PF04333">
    <property type="entry name" value="MlaA"/>
    <property type="match status" value="1"/>
</dbReference>
<keyword evidence="4" id="KW-0449">Lipoprotein</keyword>
<dbReference type="PROSITE" id="PS51257">
    <property type="entry name" value="PROKAR_LIPOPROTEIN"/>
    <property type="match status" value="1"/>
</dbReference>